<gene>
    <name evidence="10" type="ORF">FM038_013460</name>
</gene>
<dbReference type="SUPFAM" id="SSF55874">
    <property type="entry name" value="ATPase domain of HSP90 chaperone/DNA topoisomerase II/histidine kinase"/>
    <property type="match status" value="1"/>
</dbReference>
<dbReference type="EMBL" id="CP045503">
    <property type="protein sequence ID" value="QPG58340.1"/>
    <property type="molecule type" value="Genomic_DNA"/>
</dbReference>
<dbReference type="InterPro" id="IPR008207">
    <property type="entry name" value="Sig_transdc_His_kin_Hpt_dom"/>
</dbReference>
<feature type="domain" description="HPt" evidence="9">
    <location>
        <begin position="991"/>
        <end position="1097"/>
    </location>
</feature>
<dbReference type="SUPFAM" id="SSF52540">
    <property type="entry name" value="P-loop containing nucleoside triphosphate hydrolases"/>
    <property type="match status" value="1"/>
</dbReference>
<dbReference type="PROSITE" id="PS50110">
    <property type="entry name" value="RESPONSE_REGULATORY"/>
    <property type="match status" value="1"/>
</dbReference>
<evidence type="ECO:0000259" key="8">
    <source>
        <dbReference type="PROSITE" id="PS50110"/>
    </source>
</evidence>
<dbReference type="Pfam" id="PF14516">
    <property type="entry name" value="AAA_35"/>
    <property type="match status" value="1"/>
</dbReference>
<dbReference type="PROSITE" id="PS50109">
    <property type="entry name" value="HIS_KIN"/>
    <property type="match status" value="1"/>
</dbReference>
<dbReference type="SMART" id="SM00387">
    <property type="entry name" value="HATPase_c"/>
    <property type="match status" value="1"/>
</dbReference>
<sequence>MDSRSFQIGGSISEQTSIYIKREADIQLYQSLKKRELCYVFNSRQVGKSSLLLNVKSRLTEKGCHCCFLDLSRIGSVGVSPEQWYAGIISELWHGFALPTVDSAMVKWWKALGDITPAQKLAHFLQHKLLELYTEKEMVIFFDEVDSVLSLPFPADDFFSVIRSCYNLRAEKSELRNLSFAFFGVALPSELIANPKRSPFNIGRSIALEGFSLSEAMPLCAALAIEGYQSERLLEAVLYWSHGQPFLTQKICQLVIDNANVFSPKGELTRQVPLTEQALVDKVVKEKIIDDWKSNDNPEHLRTIKDRLILDDKVSVHSLATYAELLSSPIGELQIDKVGDISRLYLTGLISQRKGVIRVRTKVYEEVFNLAWLSAQLQNIRPYAEKLKLWGSSYKDKYLLQGQELNEANLWSKGKVLPEIDHRYISSSQALSQRKTLDINRQLKQEIEQRQLAESELKSTLSLLNEATLKAEQANQAKSDFLARVSKEVRTPINSVLGLSHLALQCEIEPELRDYLLKMRNSTSYMLGVVDDIVDISKLERGELALKKETFLLDDVLDNLIDMVGARIYSKGLKFSLDMPKGFLPALLGDRNRVQQLLLNLMTNALAYTEYGEITLRVALLEQTEGKLTVRFSLCDTGIGIGAGHIEGVISKSDESVLQPGLGLSLCCELAVLMQGELYVSSKTNEGSCFSFTVTFDISTQHIPLATDTLNVAIIAEKENITQLTDKLELLEHRVTIFSSRDFMLFLLNGQSTTFDKLIVGGDDNLTTDLIEKVIQSHQVLEVIPLLELGATFPQRLKVLGFNQYVQLTSSLKRVQSILDGSSQAQGSQLRKLKFEHAFRILIADDDEINQEIVRELLEQQGLNVTIVGDGYAAVKSIMKNSFDLVLMDIDMPILGGVEAVNEVRELSHQVQYMHLADLPIIAMTAHALVGDRERFLAAGMNDHISKPIDHQLLSECIYQCLSQANKEVNTMIEVAETSQLKLPNVEINEALKRCSNNQSLLLKLLHRFATKYQQGILDDELSPAQLTSLAHTIKGSAANLGLNDVGQLAANLEQELKETLTIDSDSIASFSKVLADQCNELLLCPEVTQGELLQAVNLTSEKTTMVLVDKPSSTIKEFIRELKTQYKVIFYPNYDKAMESLLEKHNPKYVLIGYSEQLKTSALALCSKIRLEKGKAVKIFFISDHELNDSDYAVGIEKGANDFISYHINSTLLSLRLRLTN</sequence>
<feature type="modified residue" description="4-aspartylphosphate" evidence="6">
    <location>
        <position position="889"/>
    </location>
</feature>
<dbReference type="Gene3D" id="3.40.50.300">
    <property type="entry name" value="P-loop containing nucleotide triphosphate hydrolases"/>
    <property type="match status" value="1"/>
</dbReference>
<feature type="modified residue" description="Phosphohistidine" evidence="5">
    <location>
        <position position="1032"/>
    </location>
</feature>
<dbReference type="InterPro" id="IPR011006">
    <property type="entry name" value="CheY-like_superfamily"/>
</dbReference>
<dbReference type="SMART" id="SM00388">
    <property type="entry name" value="HisKA"/>
    <property type="match status" value="1"/>
</dbReference>
<name>A0ABX6V769_9GAMM</name>
<dbReference type="Gene3D" id="3.30.565.10">
    <property type="entry name" value="Histidine kinase-like ATPase, C-terminal domain"/>
    <property type="match status" value="1"/>
</dbReference>
<dbReference type="SUPFAM" id="SSF47226">
    <property type="entry name" value="Histidine-containing phosphotransfer domain, HPT domain"/>
    <property type="match status" value="1"/>
</dbReference>
<dbReference type="Pfam" id="PF00072">
    <property type="entry name" value="Response_reg"/>
    <property type="match status" value="1"/>
</dbReference>
<evidence type="ECO:0000259" key="9">
    <source>
        <dbReference type="PROSITE" id="PS50894"/>
    </source>
</evidence>
<dbReference type="SUPFAM" id="SSF52172">
    <property type="entry name" value="CheY-like"/>
    <property type="match status" value="1"/>
</dbReference>
<dbReference type="InterPro" id="IPR003594">
    <property type="entry name" value="HATPase_dom"/>
</dbReference>
<dbReference type="SMART" id="SM00448">
    <property type="entry name" value="REC"/>
    <property type="match status" value="1"/>
</dbReference>
<reference evidence="10" key="1">
    <citation type="submission" date="2021-07" db="EMBL/GenBank/DDBJ databases">
        <title>Shewanella sp. YLB-07 whole genome sequence.</title>
        <authorList>
            <person name="Yu L."/>
        </authorList>
    </citation>
    <scope>NUCLEOTIDE SEQUENCE</scope>
    <source>
        <strain evidence="10">YLB-08</strain>
    </source>
</reference>
<dbReference type="Gene3D" id="1.10.287.130">
    <property type="match status" value="1"/>
</dbReference>
<keyword evidence="11" id="KW-1185">Reference proteome</keyword>
<dbReference type="Proteomes" id="UP000316416">
    <property type="component" value="Chromosome"/>
</dbReference>
<evidence type="ECO:0000313" key="10">
    <source>
        <dbReference type="EMBL" id="QPG58340.1"/>
    </source>
</evidence>
<dbReference type="PROSITE" id="PS50894">
    <property type="entry name" value="HPT"/>
    <property type="match status" value="1"/>
</dbReference>
<evidence type="ECO:0000313" key="11">
    <source>
        <dbReference type="Proteomes" id="UP000316416"/>
    </source>
</evidence>
<dbReference type="RefSeq" id="WP_195873032.1">
    <property type="nucleotide sequence ID" value="NZ_CP045503.2"/>
</dbReference>
<dbReference type="SUPFAM" id="SSF47384">
    <property type="entry name" value="Homodimeric domain of signal transducing histidine kinase"/>
    <property type="match status" value="1"/>
</dbReference>
<feature type="domain" description="Response regulatory" evidence="8">
    <location>
        <begin position="840"/>
        <end position="962"/>
    </location>
</feature>
<dbReference type="InterPro" id="IPR036097">
    <property type="entry name" value="HisK_dim/P_sf"/>
</dbReference>
<dbReference type="CDD" id="cd00088">
    <property type="entry name" value="HPT"/>
    <property type="match status" value="1"/>
</dbReference>
<organism evidence="10 11">
    <name type="scientific">Shewanella eurypsychrophilus</name>
    <dbReference type="NCBI Taxonomy" id="2593656"/>
    <lineage>
        <taxon>Bacteria</taxon>
        <taxon>Pseudomonadati</taxon>
        <taxon>Pseudomonadota</taxon>
        <taxon>Gammaproteobacteria</taxon>
        <taxon>Alteromonadales</taxon>
        <taxon>Shewanellaceae</taxon>
        <taxon>Shewanella</taxon>
    </lineage>
</organism>
<evidence type="ECO:0000256" key="6">
    <source>
        <dbReference type="PROSITE-ProRule" id="PRU00169"/>
    </source>
</evidence>
<proteinExistence type="predicted"/>
<keyword evidence="4" id="KW-0902">Two-component regulatory system</keyword>
<dbReference type="PANTHER" id="PTHR45339:SF5">
    <property type="entry name" value="HISTIDINE KINASE"/>
    <property type="match status" value="1"/>
</dbReference>
<evidence type="ECO:0000256" key="1">
    <source>
        <dbReference type="ARBA" id="ARBA00000085"/>
    </source>
</evidence>
<dbReference type="InterPro" id="IPR027417">
    <property type="entry name" value="P-loop_NTPase"/>
</dbReference>
<evidence type="ECO:0000256" key="3">
    <source>
        <dbReference type="ARBA" id="ARBA00022553"/>
    </source>
</evidence>
<evidence type="ECO:0000256" key="2">
    <source>
        <dbReference type="ARBA" id="ARBA00012438"/>
    </source>
</evidence>
<dbReference type="PANTHER" id="PTHR45339">
    <property type="entry name" value="HYBRID SIGNAL TRANSDUCTION HISTIDINE KINASE J"/>
    <property type="match status" value="1"/>
</dbReference>
<dbReference type="CDD" id="cd00082">
    <property type="entry name" value="HisKA"/>
    <property type="match status" value="1"/>
</dbReference>
<dbReference type="Gene3D" id="1.20.120.160">
    <property type="entry name" value="HPT domain"/>
    <property type="match status" value="1"/>
</dbReference>
<dbReference type="InterPro" id="IPR003661">
    <property type="entry name" value="HisK_dim/P_dom"/>
</dbReference>
<evidence type="ECO:0000256" key="5">
    <source>
        <dbReference type="PROSITE-ProRule" id="PRU00110"/>
    </source>
</evidence>
<dbReference type="InterPro" id="IPR005467">
    <property type="entry name" value="His_kinase_dom"/>
</dbReference>
<dbReference type="InterPro" id="IPR036641">
    <property type="entry name" value="HPT_dom_sf"/>
</dbReference>
<dbReference type="Pfam" id="PF00512">
    <property type="entry name" value="HisKA"/>
    <property type="match status" value="1"/>
</dbReference>
<protein>
    <recommendedName>
        <fullName evidence="2">histidine kinase</fullName>
        <ecNumber evidence="2">2.7.13.3</ecNumber>
    </recommendedName>
</protein>
<dbReference type="Pfam" id="PF01627">
    <property type="entry name" value="Hpt"/>
    <property type="match status" value="1"/>
</dbReference>
<dbReference type="EC" id="2.7.13.3" evidence="2"/>
<dbReference type="Gene3D" id="3.40.50.2300">
    <property type="match status" value="1"/>
</dbReference>
<feature type="domain" description="Histidine kinase" evidence="7">
    <location>
        <begin position="484"/>
        <end position="698"/>
    </location>
</feature>
<evidence type="ECO:0000256" key="4">
    <source>
        <dbReference type="ARBA" id="ARBA00023012"/>
    </source>
</evidence>
<dbReference type="CDD" id="cd17546">
    <property type="entry name" value="REC_hyHK_CKI1_RcsC-like"/>
    <property type="match status" value="1"/>
</dbReference>
<evidence type="ECO:0000259" key="7">
    <source>
        <dbReference type="PROSITE" id="PS50109"/>
    </source>
</evidence>
<keyword evidence="3 6" id="KW-0597">Phosphoprotein</keyword>
<comment type="catalytic activity">
    <reaction evidence="1">
        <text>ATP + protein L-histidine = ADP + protein N-phospho-L-histidine.</text>
        <dbReference type="EC" id="2.7.13.3"/>
    </reaction>
</comment>
<dbReference type="InterPro" id="IPR001789">
    <property type="entry name" value="Sig_transdc_resp-reg_receiver"/>
</dbReference>
<dbReference type="Pfam" id="PF02518">
    <property type="entry name" value="HATPase_c"/>
    <property type="match status" value="1"/>
</dbReference>
<dbReference type="InterPro" id="IPR036890">
    <property type="entry name" value="HATPase_C_sf"/>
</dbReference>
<accession>A0ABX6V769</accession>